<evidence type="ECO:0000313" key="2">
    <source>
        <dbReference type="EMBL" id="EEF14134.1"/>
    </source>
</evidence>
<feature type="transmembrane region" description="Helical" evidence="1">
    <location>
        <begin position="20"/>
        <end position="45"/>
    </location>
</feature>
<accession>B9D1J9</accession>
<gene>
    <name evidence="2" type="ORF">CAMRE0001_0662</name>
</gene>
<dbReference type="AlphaFoldDB" id="B9D1J9"/>
<protein>
    <submittedName>
        <fullName evidence="2">Uncharacterized protein</fullName>
    </submittedName>
</protein>
<sequence>MECRKILRRREICGVRVGAILWILFLNLSLTNCVNSFGLTFLAAVF</sequence>
<dbReference type="Proteomes" id="UP000003082">
    <property type="component" value="Unassembled WGS sequence"/>
</dbReference>
<comment type="caution">
    <text evidence="2">The sequence shown here is derived from an EMBL/GenBank/DDBJ whole genome shotgun (WGS) entry which is preliminary data.</text>
</comment>
<name>B9D1J9_CAMRE</name>
<dbReference type="EMBL" id="ACFU01000009">
    <property type="protein sequence ID" value="EEF14134.1"/>
    <property type="molecule type" value="Genomic_DNA"/>
</dbReference>
<evidence type="ECO:0000313" key="3">
    <source>
        <dbReference type="Proteomes" id="UP000003082"/>
    </source>
</evidence>
<keyword evidence="1" id="KW-1133">Transmembrane helix</keyword>
<evidence type="ECO:0000256" key="1">
    <source>
        <dbReference type="SAM" id="Phobius"/>
    </source>
</evidence>
<keyword evidence="3" id="KW-1185">Reference proteome</keyword>
<dbReference type="STRING" id="553218.CAMRE0001_0662"/>
<proteinExistence type="predicted"/>
<keyword evidence="1" id="KW-0472">Membrane</keyword>
<keyword evidence="1" id="KW-0812">Transmembrane</keyword>
<organism evidence="2 3">
    <name type="scientific">Campylobacter rectus RM3267</name>
    <dbReference type="NCBI Taxonomy" id="553218"/>
    <lineage>
        <taxon>Bacteria</taxon>
        <taxon>Pseudomonadati</taxon>
        <taxon>Campylobacterota</taxon>
        <taxon>Epsilonproteobacteria</taxon>
        <taxon>Campylobacterales</taxon>
        <taxon>Campylobacteraceae</taxon>
        <taxon>Campylobacter</taxon>
    </lineage>
</organism>
<reference evidence="2 3" key="1">
    <citation type="submission" date="2008-08" db="EMBL/GenBank/DDBJ databases">
        <authorList>
            <person name="Madupu R."/>
            <person name="Durkin A.S."/>
            <person name="Torralba M."/>
            <person name="Methe B."/>
            <person name="Sutton G.G."/>
            <person name="Strausberg R.L."/>
            <person name="Nelson K.E."/>
        </authorList>
    </citation>
    <scope>NUCLEOTIDE SEQUENCE [LARGE SCALE GENOMIC DNA]</scope>
    <source>
        <strain evidence="2 3">RM3267</strain>
    </source>
</reference>